<name>A0A0A3FJA6_9VIBR</name>
<dbReference type="PANTHER" id="PTHR36835:SF1">
    <property type="entry name" value="CYTOCHROME BO(3) UBIQUINOL OXIDASE SUBUNIT 4"/>
    <property type="match status" value="1"/>
</dbReference>
<dbReference type="EMBL" id="CP050471">
    <property type="protein sequence ID" value="UTZ33304.1"/>
    <property type="molecule type" value="Genomic_DNA"/>
</dbReference>
<dbReference type="GO" id="GO:0015078">
    <property type="term" value="F:proton transmembrane transporter activity"/>
    <property type="evidence" value="ECO:0007669"/>
    <property type="project" value="TreeGrafter"/>
</dbReference>
<evidence type="ECO:0000256" key="11">
    <source>
        <dbReference type="ARBA" id="ARBA00023136"/>
    </source>
</evidence>
<evidence type="ECO:0000313" key="18">
    <source>
        <dbReference type="EMBL" id="UTZ28785.1"/>
    </source>
</evidence>
<protein>
    <recommendedName>
        <fullName evidence="4">Cytochrome bo(3) ubiquinol oxidase subunit 4</fullName>
    </recommendedName>
    <alternativeName>
        <fullName evidence="16">Cytochrome o ubiquinol oxidase subunit 4</fullName>
    </alternativeName>
    <alternativeName>
        <fullName evidence="13">Oxidase bo(3) subunit 4</fullName>
    </alternativeName>
    <alternativeName>
        <fullName evidence="14">Ubiquinol oxidase polypeptide IV</fullName>
    </alternativeName>
    <alternativeName>
        <fullName evidence="15">Ubiquinol oxidase subunit 4</fullName>
    </alternativeName>
</protein>
<comment type="subcellular location">
    <subcellularLocation>
        <location evidence="1">Cell membrane</location>
        <topology evidence="1">Multi-pass membrane protein</topology>
    </subcellularLocation>
</comment>
<evidence type="ECO:0000256" key="16">
    <source>
        <dbReference type="ARBA" id="ARBA00032185"/>
    </source>
</evidence>
<evidence type="ECO:0000313" key="22">
    <source>
        <dbReference type="Proteomes" id="UP001059912"/>
    </source>
</evidence>
<evidence type="ECO:0000256" key="9">
    <source>
        <dbReference type="ARBA" id="ARBA00022989"/>
    </source>
</evidence>
<dbReference type="Pfam" id="PF03626">
    <property type="entry name" value="COX4_pro"/>
    <property type="match status" value="1"/>
</dbReference>
<keyword evidence="9 17" id="KW-1133">Transmembrane helix</keyword>
<keyword evidence="22" id="KW-1185">Reference proteome</keyword>
<dbReference type="AlphaFoldDB" id="A0A0A3FJA6"/>
<evidence type="ECO:0000256" key="4">
    <source>
        <dbReference type="ARBA" id="ARBA00014689"/>
    </source>
</evidence>
<keyword evidence="7 17" id="KW-0812">Transmembrane</keyword>
<dbReference type="GO" id="GO:0005886">
    <property type="term" value="C:plasma membrane"/>
    <property type="evidence" value="ECO:0007669"/>
    <property type="project" value="UniProtKB-SubCell"/>
</dbReference>
<dbReference type="InterPro" id="IPR014210">
    <property type="entry name" value="Cyt_o_ubiqinol_oxidase_su4"/>
</dbReference>
<keyword evidence="6" id="KW-1003">Cell membrane</keyword>
<keyword evidence="8" id="KW-0249">Electron transport</keyword>
<comment type="function">
    <text evidence="12">Cytochrome bo(3) ubiquinol terminal oxidase is the component of the aerobic respiratory chain of E.coli that predominates when cells are grown at high aeration. Has proton pump activity across the membrane in addition to electron transfer, pumping 2 protons/electron.</text>
</comment>
<evidence type="ECO:0000256" key="8">
    <source>
        <dbReference type="ARBA" id="ARBA00022982"/>
    </source>
</evidence>
<comment type="similarity">
    <text evidence="2">Belongs to the cytochrome c oxidase bacterial subunit 4 family.</text>
</comment>
<reference evidence="18" key="1">
    <citation type="submission" date="2020-03" db="EMBL/GenBank/DDBJ databases">
        <title>Five strains of Vibrio campbellii isolated from Mariana Trench.</title>
        <authorList>
            <person name="Liang J."/>
            <person name="Zhang X.-H."/>
        </authorList>
    </citation>
    <scope>NUCLEOTIDE SEQUENCE</scope>
    <source>
        <strain evidence="19">LJC013</strain>
        <strain evidence="18">LJC014</strain>
    </source>
</reference>
<dbReference type="GO" id="GO:0009319">
    <property type="term" value="C:cytochrome o ubiquinol oxidase complex"/>
    <property type="evidence" value="ECO:0007669"/>
    <property type="project" value="TreeGrafter"/>
</dbReference>
<feature type="transmembrane region" description="Helical" evidence="17">
    <location>
        <begin position="40"/>
        <end position="60"/>
    </location>
</feature>
<feature type="transmembrane region" description="Helical" evidence="17">
    <location>
        <begin position="12"/>
        <end position="34"/>
    </location>
</feature>
<evidence type="ECO:0000256" key="13">
    <source>
        <dbReference type="ARBA" id="ARBA00030071"/>
    </source>
</evidence>
<evidence type="ECO:0000256" key="5">
    <source>
        <dbReference type="ARBA" id="ARBA00022448"/>
    </source>
</evidence>
<organism evidence="18 21">
    <name type="scientific">Vibrio campbellii</name>
    <dbReference type="NCBI Taxonomy" id="680"/>
    <lineage>
        <taxon>Bacteria</taxon>
        <taxon>Pseudomonadati</taxon>
        <taxon>Pseudomonadota</taxon>
        <taxon>Gammaproteobacteria</taxon>
        <taxon>Vibrionales</taxon>
        <taxon>Vibrionaceae</taxon>
        <taxon>Vibrio</taxon>
    </lineage>
</organism>
<dbReference type="InterPro" id="IPR005171">
    <property type="entry name" value="Cyt_c_oxidase_su4_prok"/>
</dbReference>
<feature type="transmembrane region" description="Helical" evidence="17">
    <location>
        <begin position="72"/>
        <end position="95"/>
    </location>
</feature>
<dbReference type="GO" id="GO:0015990">
    <property type="term" value="P:electron transport coupled proton transport"/>
    <property type="evidence" value="ECO:0007669"/>
    <property type="project" value="InterPro"/>
</dbReference>
<dbReference type="GO" id="GO:0019646">
    <property type="term" value="P:aerobic electron transport chain"/>
    <property type="evidence" value="ECO:0007669"/>
    <property type="project" value="TreeGrafter"/>
</dbReference>
<evidence type="ECO:0000256" key="7">
    <source>
        <dbReference type="ARBA" id="ARBA00022692"/>
    </source>
</evidence>
<dbReference type="InterPro" id="IPR050968">
    <property type="entry name" value="Cytochrome_c_oxidase_bac_sub4"/>
</dbReference>
<keyword evidence="11 17" id="KW-0472">Membrane</keyword>
<dbReference type="GO" id="GO:0009486">
    <property type="term" value="F:cytochrome bo3 ubiquinol oxidase activity"/>
    <property type="evidence" value="ECO:0007669"/>
    <property type="project" value="InterPro"/>
</dbReference>
<evidence type="ECO:0000256" key="1">
    <source>
        <dbReference type="ARBA" id="ARBA00004651"/>
    </source>
</evidence>
<evidence type="ECO:0000313" key="21">
    <source>
        <dbReference type="Proteomes" id="UP001058687"/>
    </source>
</evidence>
<reference evidence="20" key="2">
    <citation type="submission" date="2023-02" db="EMBL/GenBank/DDBJ databases">
        <title>Isolation, identification, and genome analysis of Vibrio campbellii in the Penaeus vannamei larvae stage.</title>
        <authorList>
            <person name="Huang T."/>
            <person name="Zhang B."/>
        </authorList>
    </citation>
    <scope>NUCLEOTIDE SEQUENCE</scope>
    <source>
        <strain evidence="20">20220413_1</strain>
    </source>
</reference>
<evidence type="ECO:0000313" key="20">
    <source>
        <dbReference type="EMBL" id="WDG10425.1"/>
    </source>
</evidence>
<gene>
    <name evidence="18" type="primary">cyoD</name>
    <name evidence="18" type="ORF">HB761_19095</name>
    <name evidence="19" type="ORF">HB762_18570</name>
    <name evidence="20" type="ORF">PUN50_23950</name>
</gene>
<evidence type="ECO:0000256" key="10">
    <source>
        <dbReference type="ARBA" id="ARBA00023002"/>
    </source>
</evidence>
<evidence type="ECO:0000256" key="17">
    <source>
        <dbReference type="SAM" id="Phobius"/>
    </source>
</evidence>
<dbReference type="NCBIfam" id="TIGR02847">
    <property type="entry name" value="CyoD"/>
    <property type="match status" value="1"/>
</dbReference>
<sequence>MENHLDTGASDYVKGFIASLILTVIPFYCVWAQVLPDTATYAVLFGCALVQIFVHFKYFLHMEVKTPEGQWNFVSLMFTAIVVLILIAGSIWIIYNMNVNMKL</sequence>
<evidence type="ECO:0000313" key="19">
    <source>
        <dbReference type="EMBL" id="UTZ33304.1"/>
    </source>
</evidence>
<proteinExistence type="inferred from homology"/>
<evidence type="ECO:0000256" key="3">
    <source>
        <dbReference type="ARBA" id="ARBA00011700"/>
    </source>
</evidence>
<dbReference type="Proteomes" id="UP001058687">
    <property type="component" value="Chromosome 2"/>
</dbReference>
<evidence type="ECO:0000256" key="2">
    <source>
        <dbReference type="ARBA" id="ARBA00008079"/>
    </source>
</evidence>
<evidence type="ECO:0000256" key="14">
    <source>
        <dbReference type="ARBA" id="ARBA00030211"/>
    </source>
</evidence>
<dbReference type="OrthoDB" id="2375888at2"/>
<dbReference type="RefSeq" id="WP_005431558.1">
    <property type="nucleotide sequence ID" value="NZ_BBKG01000009.1"/>
</dbReference>
<evidence type="ECO:0000256" key="15">
    <source>
        <dbReference type="ARBA" id="ARBA00031887"/>
    </source>
</evidence>
<evidence type="ECO:0000256" key="12">
    <source>
        <dbReference type="ARBA" id="ARBA00025694"/>
    </source>
</evidence>
<dbReference type="Proteomes" id="UP001219537">
    <property type="component" value="Chromosome 2"/>
</dbReference>
<dbReference type="EMBL" id="CP117989">
    <property type="protein sequence ID" value="WDG10425.1"/>
    <property type="molecule type" value="Genomic_DNA"/>
</dbReference>
<evidence type="ECO:0000256" key="6">
    <source>
        <dbReference type="ARBA" id="ARBA00022475"/>
    </source>
</evidence>
<dbReference type="Proteomes" id="UP001059912">
    <property type="component" value="Chromosome 2"/>
</dbReference>
<dbReference type="PANTHER" id="PTHR36835">
    <property type="entry name" value="CYTOCHROME BO(3) UBIQUINOL OXIDASE SUBUNIT 4"/>
    <property type="match status" value="1"/>
</dbReference>
<keyword evidence="10" id="KW-0560">Oxidoreductase</keyword>
<dbReference type="EMBL" id="CP050468">
    <property type="protein sequence ID" value="UTZ28785.1"/>
    <property type="molecule type" value="Genomic_DNA"/>
</dbReference>
<dbReference type="GeneID" id="67379432"/>
<keyword evidence="5" id="KW-0813">Transport</keyword>
<comment type="subunit">
    <text evidence="3">Heterooctamer of two A chains, two B chains, two C chains and two D chains.</text>
</comment>
<accession>A0A0A3FJA6</accession>